<name>A0AAD9JW28_RIDPI</name>
<evidence type="ECO:0000313" key="1">
    <source>
        <dbReference type="EMBL" id="KAK2160291.1"/>
    </source>
</evidence>
<evidence type="ECO:0000313" key="2">
    <source>
        <dbReference type="Proteomes" id="UP001209878"/>
    </source>
</evidence>
<reference evidence="1" key="1">
    <citation type="journal article" date="2023" name="Mol. Biol. Evol.">
        <title>Third-Generation Sequencing Reveals the Adaptive Role of the Epigenome in Three Deep-Sea Polychaetes.</title>
        <authorList>
            <person name="Perez M."/>
            <person name="Aroh O."/>
            <person name="Sun Y."/>
            <person name="Lan Y."/>
            <person name="Juniper S.K."/>
            <person name="Young C.R."/>
            <person name="Angers B."/>
            <person name="Qian P.Y."/>
        </authorList>
    </citation>
    <scope>NUCLEOTIDE SEQUENCE</scope>
    <source>
        <strain evidence="1">R07B-5</strain>
    </source>
</reference>
<proteinExistence type="predicted"/>
<dbReference type="AlphaFoldDB" id="A0AAD9JW28"/>
<dbReference type="Proteomes" id="UP001209878">
    <property type="component" value="Unassembled WGS sequence"/>
</dbReference>
<accession>A0AAD9JW28</accession>
<organism evidence="1 2">
    <name type="scientific">Ridgeia piscesae</name>
    <name type="common">Tubeworm</name>
    <dbReference type="NCBI Taxonomy" id="27915"/>
    <lineage>
        <taxon>Eukaryota</taxon>
        <taxon>Metazoa</taxon>
        <taxon>Spiralia</taxon>
        <taxon>Lophotrochozoa</taxon>
        <taxon>Annelida</taxon>
        <taxon>Polychaeta</taxon>
        <taxon>Sedentaria</taxon>
        <taxon>Canalipalpata</taxon>
        <taxon>Sabellida</taxon>
        <taxon>Siboglinidae</taxon>
        <taxon>Ridgeia</taxon>
    </lineage>
</organism>
<protein>
    <submittedName>
        <fullName evidence="1">Uncharacterized protein</fullName>
    </submittedName>
</protein>
<gene>
    <name evidence="1" type="ORF">NP493_1657g00048</name>
</gene>
<comment type="caution">
    <text evidence="1">The sequence shown here is derived from an EMBL/GenBank/DDBJ whole genome shotgun (WGS) entry which is preliminary data.</text>
</comment>
<dbReference type="EMBL" id="JAODUO010001656">
    <property type="protein sequence ID" value="KAK2160291.1"/>
    <property type="molecule type" value="Genomic_DNA"/>
</dbReference>
<sequence length="219" mass="25302">MCVHVESTWDEQWHQCFCSDCHAVKQDDNYYTRGEPPKEYGIPVGWYRSGIQVVERVKPRFSKWHRGFHGTRADRVAKILDIGELVMPGDTIRGGDKIAERPEHFDEDWKPEGFNTRQIFVSPSIRYAGHHSYATPTKYVDEEESKTVYNSQVAFQVLIAPGSYEVGKATVEEDHCFDPRFSNQEIEWATEQRGSIVLYGLLVKLEESKEQRQISNQTA</sequence>
<keyword evidence="2" id="KW-1185">Reference proteome</keyword>